<keyword evidence="2" id="KW-0479">Metal-binding</keyword>
<dbReference type="SUPFAM" id="SSF52141">
    <property type="entry name" value="Uracil-DNA glycosylase-like"/>
    <property type="match status" value="1"/>
</dbReference>
<keyword evidence="5" id="KW-0408">Iron</keyword>
<sequence>MNDCDLSDLVLAGVQWEITDMPTAVMAAARAATVSSASANTTARAEAGHATARTATSIVPPIAPQQAISVDTAVAMAARPVDMDALCRMISEFNHPLRAGATNVVLPHVASNPNGLLIVTDIPSGDDDACGKILSGAAGELLDKMLGAIGMSRDTVSIIPLVFWRTPGGRTPTRAELDLARPFVNRAIELMQPRFIMTLGTLAAAEIANVQLPRGHGMTAQTAGGITVMPIYHPNYLMLKPAAKRDAWTALQIVQNLLKTDDK</sequence>
<reference evidence="9" key="1">
    <citation type="submission" date="2020-10" db="EMBL/GenBank/DDBJ databases">
        <authorList>
            <person name="Gilroy R."/>
        </authorList>
    </citation>
    <scope>NUCLEOTIDE SEQUENCE</scope>
    <source>
        <strain evidence="9">ChiGjej3B3-5194</strain>
    </source>
</reference>
<dbReference type="InterPro" id="IPR036895">
    <property type="entry name" value="Uracil-DNA_glycosylase-like_sf"/>
</dbReference>
<dbReference type="GO" id="GO:0097506">
    <property type="term" value="F:deaminated base DNA N-glycosylase activity"/>
    <property type="evidence" value="ECO:0007669"/>
    <property type="project" value="UniProtKB-ARBA"/>
</dbReference>
<feature type="domain" description="Uracil-DNA glycosylase-like" evidence="8">
    <location>
        <begin position="107"/>
        <end position="252"/>
    </location>
</feature>
<dbReference type="SMART" id="SM00986">
    <property type="entry name" value="UDG"/>
    <property type="match status" value="1"/>
</dbReference>
<dbReference type="Proteomes" id="UP000886742">
    <property type="component" value="Unassembled WGS sequence"/>
</dbReference>
<name>A0A9D1FGB3_9PROT</name>
<dbReference type="PANTHER" id="PTHR33693:SF1">
    <property type="entry name" value="TYPE-4 URACIL-DNA GLYCOSYLASE"/>
    <property type="match status" value="1"/>
</dbReference>
<evidence type="ECO:0000256" key="2">
    <source>
        <dbReference type="ARBA" id="ARBA00022723"/>
    </source>
</evidence>
<keyword evidence="4" id="KW-0378">Hydrolase</keyword>
<dbReference type="Pfam" id="PF03167">
    <property type="entry name" value="UDG"/>
    <property type="match status" value="1"/>
</dbReference>
<dbReference type="AlphaFoldDB" id="A0A9D1FGB3"/>
<evidence type="ECO:0000256" key="3">
    <source>
        <dbReference type="ARBA" id="ARBA00022763"/>
    </source>
</evidence>
<evidence type="ECO:0000256" key="1">
    <source>
        <dbReference type="ARBA" id="ARBA00022485"/>
    </source>
</evidence>
<keyword evidence="3" id="KW-0227">DNA damage</keyword>
<dbReference type="EMBL" id="DVJI01000011">
    <property type="protein sequence ID" value="HIS70875.1"/>
    <property type="molecule type" value="Genomic_DNA"/>
</dbReference>
<evidence type="ECO:0000256" key="5">
    <source>
        <dbReference type="ARBA" id="ARBA00023004"/>
    </source>
</evidence>
<evidence type="ECO:0000256" key="6">
    <source>
        <dbReference type="ARBA" id="ARBA00023014"/>
    </source>
</evidence>
<dbReference type="GO" id="GO:0046872">
    <property type="term" value="F:metal ion binding"/>
    <property type="evidence" value="ECO:0007669"/>
    <property type="project" value="UniProtKB-KW"/>
</dbReference>
<dbReference type="SMART" id="SM00987">
    <property type="entry name" value="UreE_C"/>
    <property type="match status" value="1"/>
</dbReference>
<keyword evidence="1" id="KW-0004">4Fe-4S</keyword>
<dbReference type="Gene3D" id="3.40.470.10">
    <property type="entry name" value="Uracil-DNA glycosylase-like domain"/>
    <property type="match status" value="1"/>
</dbReference>
<dbReference type="InterPro" id="IPR051536">
    <property type="entry name" value="UDG_Type-4/5"/>
</dbReference>
<keyword evidence="7" id="KW-0234">DNA repair</keyword>
<keyword evidence="6" id="KW-0411">Iron-sulfur</keyword>
<proteinExistence type="predicted"/>
<dbReference type="GO" id="GO:0051539">
    <property type="term" value="F:4 iron, 4 sulfur cluster binding"/>
    <property type="evidence" value="ECO:0007669"/>
    <property type="project" value="UniProtKB-KW"/>
</dbReference>
<dbReference type="InterPro" id="IPR005122">
    <property type="entry name" value="Uracil-DNA_glycosylase-like"/>
</dbReference>
<reference evidence="9" key="2">
    <citation type="journal article" date="2021" name="PeerJ">
        <title>Extensive microbial diversity within the chicken gut microbiome revealed by metagenomics and culture.</title>
        <authorList>
            <person name="Gilroy R."/>
            <person name="Ravi A."/>
            <person name="Getino M."/>
            <person name="Pursley I."/>
            <person name="Horton D.L."/>
            <person name="Alikhan N.F."/>
            <person name="Baker D."/>
            <person name="Gharbi K."/>
            <person name="Hall N."/>
            <person name="Watson M."/>
            <person name="Adriaenssens E.M."/>
            <person name="Foster-Nyarko E."/>
            <person name="Jarju S."/>
            <person name="Secka A."/>
            <person name="Antonio M."/>
            <person name="Oren A."/>
            <person name="Chaudhuri R.R."/>
            <person name="La Ragione R."/>
            <person name="Hildebrand F."/>
            <person name="Pallen M.J."/>
        </authorList>
    </citation>
    <scope>NUCLEOTIDE SEQUENCE</scope>
    <source>
        <strain evidence="9">ChiGjej3B3-5194</strain>
    </source>
</reference>
<accession>A0A9D1FGB3</accession>
<evidence type="ECO:0000256" key="4">
    <source>
        <dbReference type="ARBA" id="ARBA00022801"/>
    </source>
</evidence>
<evidence type="ECO:0000256" key="7">
    <source>
        <dbReference type="ARBA" id="ARBA00023204"/>
    </source>
</evidence>
<gene>
    <name evidence="9" type="ORF">IAD02_02695</name>
</gene>
<protein>
    <submittedName>
        <fullName evidence="9">Uracil-DNA glycosylase</fullName>
    </submittedName>
</protein>
<evidence type="ECO:0000259" key="8">
    <source>
        <dbReference type="SMART" id="SM00986"/>
    </source>
</evidence>
<dbReference type="GO" id="GO:0006281">
    <property type="term" value="P:DNA repair"/>
    <property type="evidence" value="ECO:0007669"/>
    <property type="project" value="UniProtKB-KW"/>
</dbReference>
<dbReference type="PANTHER" id="PTHR33693">
    <property type="entry name" value="TYPE-5 URACIL-DNA GLYCOSYLASE"/>
    <property type="match status" value="1"/>
</dbReference>
<dbReference type="CDD" id="cd10030">
    <property type="entry name" value="UDG-F4_TTUDGA_SPO1dp_like"/>
    <property type="match status" value="1"/>
</dbReference>
<comment type="caution">
    <text evidence="9">The sequence shown here is derived from an EMBL/GenBank/DDBJ whole genome shotgun (WGS) entry which is preliminary data.</text>
</comment>
<organism evidence="9 10">
    <name type="scientific">Candidatus Enterousia intestinigallinarum</name>
    <dbReference type="NCBI Taxonomy" id="2840790"/>
    <lineage>
        <taxon>Bacteria</taxon>
        <taxon>Pseudomonadati</taxon>
        <taxon>Pseudomonadota</taxon>
        <taxon>Alphaproteobacteria</taxon>
        <taxon>Candidatus Enterousia</taxon>
    </lineage>
</organism>
<evidence type="ECO:0000313" key="10">
    <source>
        <dbReference type="Proteomes" id="UP000886742"/>
    </source>
</evidence>
<evidence type="ECO:0000313" key="9">
    <source>
        <dbReference type="EMBL" id="HIS70875.1"/>
    </source>
</evidence>